<dbReference type="RefSeq" id="WP_231062963.1">
    <property type="nucleotide sequence ID" value="NZ_JAJNOR010000006.1"/>
</dbReference>
<keyword evidence="3" id="KW-1185">Reference proteome</keyword>
<evidence type="ECO:0000313" key="3">
    <source>
        <dbReference type="Proteomes" id="UP001299265"/>
    </source>
</evidence>
<proteinExistence type="predicted"/>
<reference evidence="2 3" key="1">
    <citation type="submission" date="2021-11" db="EMBL/GenBank/DDBJ databases">
        <title>Lacrimispora sp. nov. NSJ-141 isolated from human feces.</title>
        <authorList>
            <person name="Abdugheni R."/>
        </authorList>
    </citation>
    <scope>NUCLEOTIDE SEQUENCE [LARGE SCALE GENOMIC DNA]</scope>
    <source>
        <strain evidence="2 3">NSJ-141</strain>
    </source>
</reference>
<gene>
    <name evidence="2" type="ORF">LQE92_10750</name>
</gene>
<evidence type="ECO:0000259" key="1">
    <source>
        <dbReference type="Pfam" id="PF08486"/>
    </source>
</evidence>
<dbReference type="Pfam" id="PF08486">
    <property type="entry name" value="SpoIID"/>
    <property type="match status" value="1"/>
</dbReference>
<organism evidence="2 3">
    <name type="scientific">Lientehia hominis</name>
    <dbReference type="NCBI Taxonomy" id="2897778"/>
    <lineage>
        <taxon>Bacteria</taxon>
        <taxon>Bacillati</taxon>
        <taxon>Bacillota</taxon>
        <taxon>Clostridia</taxon>
        <taxon>Lachnospirales</taxon>
        <taxon>Lachnospiraceae</taxon>
        <taxon>Lientehia</taxon>
    </lineage>
</organism>
<sequence length="305" mass="33145">MKRNFLLAAGGTILLFLFPYMVTLFITGKITMAPEQTADSGKTVHVKSEYGTEEIDLEDYVQGVAASQIPGNYEKEAVKAQVIIARTYLYKMMGDETSIAGSELSCGYWDTDDRKKEWGDKYLEYQEKFKQAATESAGQVLTYQGGLIDAMFHRASAGKTRDGGELLPYIKSVDSSRDVDMEGYVTIKEYSAPDLVSAISSLRGQQLTDTDVLGLQIAARDDAGYVQSVMAGTETYTGEEVASALSLPSSAFSITQSESGIKFVDKGSGHGYGLSQWGANKLAGEGKDAAAILAYYYQNVSIEKK</sequence>
<dbReference type="AlphaFoldDB" id="A0AAP2RJP8"/>
<dbReference type="Proteomes" id="UP001299265">
    <property type="component" value="Unassembled WGS sequence"/>
</dbReference>
<dbReference type="NCBIfam" id="TIGR02669">
    <property type="entry name" value="SpoIID_LytB"/>
    <property type="match status" value="1"/>
</dbReference>
<comment type="caution">
    <text evidence="2">The sequence shown here is derived from an EMBL/GenBank/DDBJ whole genome shotgun (WGS) entry which is preliminary data.</text>
</comment>
<evidence type="ECO:0000313" key="2">
    <source>
        <dbReference type="EMBL" id="MCD2493096.1"/>
    </source>
</evidence>
<name>A0AAP2RJP8_9FIRM</name>
<dbReference type="GO" id="GO:0030435">
    <property type="term" value="P:sporulation resulting in formation of a cellular spore"/>
    <property type="evidence" value="ECO:0007669"/>
    <property type="project" value="InterPro"/>
</dbReference>
<dbReference type="InterPro" id="IPR013693">
    <property type="entry name" value="SpoIID/LytB_N"/>
</dbReference>
<dbReference type="EMBL" id="JAJNOR010000006">
    <property type="protein sequence ID" value="MCD2493096.1"/>
    <property type="molecule type" value="Genomic_DNA"/>
</dbReference>
<accession>A0AAP2RJP8</accession>
<protein>
    <submittedName>
        <fullName evidence="2">SpoIID/LytB domain-containing protein</fullName>
    </submittedName>
</protein>
<feature type="domain" description="Sporulation stage II protein D amidase enhancer LytB N-terminal" evidence="1">
    <location>
        <begin position="52"/>
        <end position="143"/>
    </location>
</feature>
<dbReference type="InterPro" id="IPR013486">
    <property type="entry name" value="SpoIID/LytB"/>
</dbReference>